<evidence type="ECO:0000256" key="1">
    <source>
        <dbReference type="SAM" id="MobiDB-lite"/>
    </source>
</evidence>
<dbReference type="EMBL" id="JAUSUZ010000001">
    <property type="protein sequence ID" value="MDQ0367950.1"/>
    <property type="molecule type" value="Genomic_DNA"/>
</dbReference>
<dbReference type="RefSeq" id="WP_307242305.1">
    <property type="nucleotide sequence ID" value="NZ_JAUSUZ010000001.1"/>
</dbReference>
<feature type="region of interest" description="Disordered" evidence="1">
    <location>
        <begin position="18"/>
        <end position="46"/>
    </location>
</feature>
<protein>
    <submittedName>
        <fullName evidence="2">Uncharacterized protein</fullName>
    </submittedName>
</protein>
<organism evidence="2 3">
    <name type="scientific">Catenuloplanes indicus</name>
    <dbReference type="NCBI Taxonomy" id="137267"/>
    <lineage>
        <taxon>Bacteria</taxon>
        <taxon>Bacillati</taxon>
        <taxon>Actinomycetota</taxon>
        <taxon>Actinomycetes</taxon>
        <taxon>Micromonosporales</taxon>
        <taxon>Micromonosporaceae</taxon>
        <taxon>Catenuloplanes</taxon>
    </lineage>
</organism>
<gene>
    <name evidence="2" type="ORF">J2S42_004619</name>
</gene>
<keyword evidence="3" id="KW-1185">Reference proteome</keyword>
<name>A0AAE4AYB7_9ACTN</name>
<dbReference type="AlphaFoldDB" id="A0AAE4AYB7"/>
<sequence>MTQPIPPDFVAPEIHAAGSAAPPHTDAVRDPALGSMPPGALPAPATIVPAASTPHATLAVTG</sequence>
<proteinExistence type="predicted"/>
<accession>A0AAE4AYB7</accession>
<evidence type="ECO:0000313" key="3">
    <source>
        <dbReference type="Proteomes" id="UP001240236"/>
    </source>
</evidence>
<dbReference type="Proteomes" id="UP001240236">
    <property type="component" value="Unassembled WGS sequence"/>
</dbReference>
<reference evidence="2 3" key="1">
    <citation type="submission" date="2023-07" db="EMBL/GenBank/DDBJ databases">
        <title>Sequencing the genomes of 1000 actinobacteria strains.</title>
        <authorList>
            <person name="Klenk H.-P."/>
        </authorList>
    </citation>
    <scope>NUCLEOTIDE SEQUENCE [LARGE SCALE GENOMIC DNA]</scope>
    <source>
        <strain evidence="2 3">DSM 44709</strain>
    </source>
</reference>
<comment type="caution">
    <text evidence="2">The sequence shown here is derived from an EMBL/GenBank/DDBJ whole genome shotgun (WGS) entry which is preliminary data.</text>
</comment>
<evidence type="ECO:0000313" key="2">
    <source>
        <dbReference type="EMBL" id="MDQ0367950.1"/>
    </source>
</evidence>